<protein>
    <submittedName>
        <fullName evidence="1">Uncharacterized protein</fullName>
    </submittedName>
</protein>
<organism evidence="1">
    <name type="scientific">Heterosigma akashiwo</name>
    <name type="common">Chromophytic alga</name>
    <name type="synonym">Heterosigma carterae</name>
    <dbReference type="NCBI Taxonomy" id="2829"/>
    <lineage>
        <taxon>Eukaryota</taxon>
        <taxon>Sar</taxon>
        <taxon>Stramenopiles</taxon>
        <taxon>Ochrophyta</taxon>
        <taxon>Raphidophyceae</taxon>
        <taxon>Chattonellales</taxon>
        <taxon>Chattonellaceae</taxon>
        <taxon>Heterosigma</taxon>
    </lineage>
</organism>
<dbReference type="SUPFAM" id="SSF54001">
    <property type="entry name" value="Cysteine proteinases"/>
    <property type="match status" value="1"/>
</dbReference>
<sequence length="304" mass="34154">MRPRTKVGAILFGAVSPFMGWSFYSEYQRNLHSPDSLEFNIASIDAQFMNTLRTGDIIFFRRNPFMLQPLQGILSWATKLLTGCDFDQCGVILNDRYGTPHVFEFSHSGITLTRYDHRIKLSMAEEIVLLPLIPESSSESKTKRLTEQLERAKKAAVRAQIEQTAFIRAQATTTDNSMTPAVIPWFHLNGLMMASLLELKKTLGLVEGSTEPCSTPFAHNKKTKDPKEVFISGQSGQQRVYHYPQVALVLDVLNSMGALSQSTTQDVLDQQKSIFSCENLLRGDLKLKGGGYYHGNLSTIRARR</sequence>
<evidence type="ECO:0000313" key="1">
    <source>
        <dbReference type="EMBL" id="CAE0625313.1"/>
    </source>
</evidence>
<proteinExistence type="predicted"/>
<name>A0A7S3XLF3_HETAK</name>
<gene>
    <name evidence="1" type="ORF">HAKA00212_LOCUS3982</name>
</gene>
<reference evidence="1" key="1">
    <citation type="submission" date="2021-01" db="EMBL/GenBank/DDBJ databases">
        <authorList>
            <person name="Corre E."/>
            <person name="Pelletier E."/>
            <person name="Niang G."/>
            <person name="Scheremetjew M."/>
            <person name="Finn R."/>
            <person name="Kale V."/>
            <person name="Holt S."/>
            <person name="Cochrane G."/>
            <person name="Meng A."/>
            <person name="Brown T."/>
            <person name="Cohen L."/>
        </authorList>
    </citation>
    <scope>NUCLEOTIDE SEQUENCE</scope>
    <source>
        <strain evidence="1">CCMP3107</strain>
    </source>
</reference>
<dbReference type="InterPro" id="IPR038765">
    <property type="entry name" value="Papain-like_cys_pep_sf"/>
</dbReference>
<accession>A0A7S3XLF3</accession>
<dbReference type="EMBL" id="HBIU01009661">
    <property type="protein sequence ID" value="CAE0625313.1"/>
    <property type="molecule type" value="Transcribed_RNA"/>
</dbReference>
<dbReference type="AlphaFoldDB" id="A0A7S3XLF3"/>
<dbReference type="Gene3D" id="3.90.1720.10">
    <property type="entry name" value="endopeptidase domain like (from Nostoc punctiforme)"/>
    <property type="match status" value="1"/>
</dbReference>